<evidence type="ECO:0000313" key="1">
    <source>
        <dbReference type="EMBL" id="OBX37141.1"/>
    </source>
</evidence>
<proteinExistence type="predicted"/>
<organism evidence="1 2">
    <name type="scientific">Halomonas elongata</name>
    <dbReference type="NCBI Taxonomy" id="2746"/>
    <lineage>
        <taxon>Bacteria</taxon>
        <taxon>Pseudomonadati</taxon>
        <taxon>Pseudomonadota</taxon>
        <taxon>Gammaproteobacteria</taxon>
        <taxon>Oceanospirillales</taxon>
        <taxon>Halomonadaceae</taxon>
        <taxon>Halomonas</taxon>
    </lineage>
</organism>
<evidence type="ECO:0000313" key="2">
    <source>
        <dbReference type="Proteomes" id="UP000092504"/>
    </source>
</evidence>
<comment type="caution">
    <text evidence="1">The sequence shown here is derived from an EMBL/GenBank/DDBJ whole genome shotgun (WGS) entry which is preliminary data.</text>
</comment>
<reference evidence="1 2" key="1">
    <citation type="submission" date="2016-06" db="EMBL/GenBank/DDBJ databases">
        <title>Genome sequence of halotolerant plant growth promoting strain of Halomonas elongata HEK1 isolated from salterns of Rann of Kutch, Gujarat, India.</title>
        <authorList>
            <person name="Gaba S."/>
            <person name="Singh R.N."/>
            <person name="Abrol S."/>
            <person name="Kaushik R."/>
            <person name="Saxena A.K."/>
        </authorList>
    </citation>
    <scope>NUCLEOTIDE SEQUENCE [LARGE SCALE GENOMIC DNA]</scope>
    <source>
        <strain evidence="1 2">HEK1</strain>
    </source>
</reference>
<dbReference type="AlphaFoldDB" id="A0A1B8P4E2"/>
<sequence length="66" mass="7141">MVLRVPQEVPAMTDIIEHDKQATTRNNAGDSASRPMATMAGMVPESIQTPTIMPTLIKIRMGTSMA</sequence>
<protein>
    <submittedName>
        <fullName evidence="1">Uncharacterized protein</fullName>
    </submittedName>
</protein>
<dbReference type="EMBL" id="MAJD01000001">
    <property type="protein sequence ID" value="OBX37141.1"/>
    <property type="molecule type" value="Genomic_DNA"/>
</dbReference>
<gene>
    <name evidence="1" type="ORF">A8U91_01490</name>
</gene>
<name>A0A1B8P4E2_HALEL</name>
<accession>A0A1B8P4E2</accession>
<dbReference type="Proteomes" id="UP000092504">
    <property type="component" value="Unassembled WGS sequence"/>
</dbReference>